<proteinExistence type="predicted"/>
<dbReference type="HOGENOM" id="CLU_1485907_0_0_2"/>
<dbReference type="OrthoDB" id="82282at2157"/>
<accession>F8AK13</accession>
<feature type="transmembrane region" description="Helical" evidence="1">
    <location>
        <begin position="20"/>
        <end position="37"/>
    </location>
</feature>
<dbReference type="RefSeq" id="WP_013867555.1">
    <property type="nucleotide sequence ID" value="NC_015636.1"/>
</dbReference>
<dbReference type="KEGG" id="mok:Metok_1408"/>
<dbReference type="Pfam" id="PF07760">
    <property type="entry name" value="DUF1616"/>
    <property type="match status" value="1"/>
</dbReference>
<evidence type="ECO:0000313" key="3">
    <source>
        <dbReference type="EMBL" id="AEH07373.1"/>
    </source>
</evidence>
<evidence type="ECO:0000313" key="4">
    <source>
        <dbReference type="Proteomes" id="UP000009296"/>
    </source>
</evidence>
<organism evidence="3 4">
    <name type="scientific">Methanothermococcus okinawensis (strain DSM 14208 / JCM 11175 / IH1)</name>
    <dbReference type="NCBI Taxonomy" id="647113"/>
    <lineage>
        <taxon>Archaea</taxon>
        <taxon>Methanobacteriati</taxon>
        <taxon>Methanobacteriota</taxon>
        <taxon>Methanomada group</taxon>
        <taxon>Methanococci</taxon>
        <taxon>Methanococcales</taxon>
        <taxon>Methanococcaceae</taxon>
        <taxon>Methanothermococcus</taxon>
    </lineage>
</organism>
<dbReference type="EMBL" id="CP002792">
    <property type="protein sequence ID" value="AEH07373.1"/>
    <property type="molecule type" value="Genomic_DNA"/>
</dbReference>
<keyword evidence="4" id="KW-1185">Reference proteome</keyword>
<dbReference type="GeneID" id="10773565"/>
<dbReference type="InterPro" id="IPR011674">
    <property type="entry name" value="DUF1616"/>
</dbReference>
<reference evidence="3" key="1">
    <citation type="submission" date="2011-05" db="EMBL/GenBank/DDBJ databases">
        <title>Complete sequence of chromosome of Methanothermococcus okinawensis IH1.</title>
        <authorList>
            <consortium name="US DOE Joint Genome Institute"/>
            <person name="Lucas S."/>
            <person name="Han J."/>
            <person name="Lapidus A."/>
            <person name="Cheng J.-F."/>
            <person name="Goodwin L."/>
            <person name="Pitluck S."/>
            <person name="Peters L."/>
            <person name="Mikhailova N."/>
            <person name="Held B."/>
            <person name="Han C."/>
            <person name="Tapia R."/>
            <person name="Land M."/>
            <person name="Hauser L."/>
            <person name="Kyrpides N."/>
            <person name="Ivanova N."/>
            <person name="Pagani I."/>
            <person name="Sieprawska-Lupa M."/>
            <person name="Takai K."/>
            <person name="Miyazaki J."/>
            <person name="Whitman W."/>
            <person name="Woyke T."/>
        </authorList>
    </citation>
    <scope>NUCLEOTIDE SEQUENCE [LARGE SCALE GENOMIC DNA]</scope>
    <source>
        <strain evidence="3">IH1</strain>
    </source>
</reference>
<keyword evidence="1" id="KW-1133">Transmembrane helix</keyword>
<keyword evidence="1" id="KW-0472">Membrane</keyword>
<evidence type="ECO:0000256" key="1">
    <source>
        <dbReference type="SAM" id="Phobius"/>
    </source>
</evidence>
<protein>
    <recommendedName>
        <fullName evidence="2">DUF1616 domain-containing protein</fullName>
    </recommendedName>
</protein>
<dbReference type="STRING" id="647113.Metok_1408"/>
<feature type="domain" description="DUF1616" evidence="2">
    <location>
        <begin position="11"/>
        <end position="171"/>
    </location>
</feature>
<dbReference type="Proteomes" id="UP000009296">
    <property type="component" value="Chromosome"/>
</dbReference>
<dbReference type="AlphaFoldDB" id="F8AK13"/>
<gene>
    <name evidence="3" type="ordered locus">Metok_1408</name>
</gene>
<dbReference type="eggNOG" id="arCOG02884">
    <property type="taxonomic scope" value="Archaea"/>
</dbReference>
<sequence>MNFKDYYKKYKKTLEKSLTIILLILLIASIGLTIYLINAPKIGERFTEFYILNEDLKAYNYPTQLHENESGIVIIGVRNLEYRPMNYTVWVFLSNDTYDYNYSINISPKNEWNGTLSYNYAFSKKISLMHNETALIPLNFSIDRTGKHKVEFILTIDDKKKVYRELHLWVNVSKPTEKSLI</sequence>
<name>F8AK13_METOI</name>
<keyword evidence="1" id="KW-0812">Transmembrane</keyword>
<evidence type="ECO:0000259" key="2">
    <source>
        <dbReference type="Pfam" id="PF07760"/>
    </source>
</evidence>